<dbReference type="InterPro" id="IPR036691">
    <property type="entry name" value="Endo/exonu/phosph_ase_sf"/>
</dbReference>
<feature type="region of interest" description="Disordered" evidence="2">
    <location>
        <begin position="359"/>
        <end position="405"/>
    </location>
</feature>
<accession>A0A2N9HGQ0</accession>
<evidence type="ECO:0000259" key="3">
    <source>
        <dbReference type="PROSITE" id="PS50158"/>
    </source>
</evidence>
<dbReference type="InterPro" id="IPR025558">
    <property type="entry name" value="DUF4283"/>
</dbReference>
<name>A0A2N9HGQ0_FAGSY</name>
<dbReference type="EMBL" id="OIVN01003369">
    <property type="protein sequence ID" value="SPD10769.1"/>
    <property type="molecule type" value="Genomic_DNA"/>
</dbReference>
<feature type="region of interest" description="Disordered" evidence="2">
    <location>
        <begin position="246"/>
        <end position="308"/>
    </location>
</feature>
<dbReference type="Pfam" id="PF14392">
    <property type="entry name" value="zf-CCHC_4"/>
    <property type="match status" value="1"/>
</dbReference>
<dbReference type="PROSITE" id="PS50158">
    <property type="entry name" value="ZF_CCHC"/>
    <property type="match status" value="1"/>
</dbReference>
<gene>
    <name evidence="4" type="ORF">FSB_LOCUS38651</name>
</gene>
<dbReference type="InterPro" id="IPR025836">
    <property type="entry name" value="Zn_knuckle_CX2CX4HX4C"/>
</dbReference>
<dbReference type="GO" id="GO:0003824">
    <property type="term" value="F:catalytic activity"/>
    <property type="evidence" value="ECO:0007669"/>
    <property type="project" value="InterPro"/>
</dbReference>
<dbReference type="Gene3D" id="3.60.10.10">
    <property type="entry name" value="Endonuclease/exonuclease/phosphatase"/>
    <property type="match status" value="1"/>
</dbReference>
<dbReference type="GO" id="GO:0008270">
    <property type="term" value="F:zinc ion binding"/>
    <property type="evidence" value="ECO:0007669"/>
    <property type="project" value="UniProtKB-KW"/>
</dbReference>
<dbReference type="InterPro" id="IPR026960">
    <property type="entry name" value="RVT-Znf"/>
</dbReference>
<dbReference type="Pfam" id="PF13966">
    <property type="entry name" value="zf-RVT"/>
    <property type="match status" value="1"/>
</dbReference>
<organism evidence="4">
    <name type="scientific">Fagus sylvatica</name>
    <name type="common">Beechnut</name>
    <dbReference type="NCBI Taxonomy" id="28930"/>
    <lineage>
        <taxon>Eukaryota</taxon>
        <taxon>Viridiplantae</taxon>
        <taxon>Streptophyta</taxon>
        <taxon>Embryophyta</taxon>
        <taxon>Tracheophyta</taxon>
        <taxon>Spermatophyta</taxon>
        <taxon>Magnoliopsida</taxon>
        <taxon>eudicotyledons</taxon>
        <taxon>Gunneridae</taxon>
        <taxon>Pentapetalae</taxon>
        <taxon>rosids</taxon>
        <taxon>fabids</taxon>
        <taxon>Fagales</taxon>
        <taxon>Fagaceae</taxon>
        <taxon>Fagus</taxon>
    </lineage>
</organism>
<reference evidence="4" key="1">
    <citation type="submission" date="2018-02" db="EMBL/GenBank/DDBJ databases">
        <authorList>
            <person name="Cohen D.B."/>
            <person name="Kent A.D."/>
        </authorList>
    </citation>
    <scope>NUCLEOTIDE SEQUENCE</scope>
</reference>
<evidence type="ECO:0000256" key="2">
    <source>
        <dbReference type="SAM" id="MobiDB-lite"/>
    </source>
</evidence>
<dbReference type="AlphaFoldDB" id="A0A2N9HGQ0"/>
<dbReference type="InterPro" id="IPR040256">
    <property type="entry name" value="At4g02000-like"/>
</dbReference>
<dbReference type="SUPFAM" id="SSF56219">
    <property type="entry name" value="DNase I-like"/>
    <property type="match status" value="1"/>
</dbReference>
<dbReference type="GO" id="GO:0003676">
    <property type="term" value="F:nucleic acid binding"/>
    <property type="evidence" value="ECO:0007669"/>
    <property type="project" value="InterPro"/>
</dbReference>
<proteinExistence type="predicted"/>
<dbReference type="InterPro" id="IPR005135">
    <property type="entry name" value="Endo/exonuclease/phosphatase"/>
</dbReference>
<keyword evidence="1" id="KW-0479">Metal-binding</keyword>
<dbReference type="Pfam" id="PF14111">
    <property type="entry name" value="DUF4283"/>
    <property type="match status" value="1"/>
</dbReference>
<feature type="domain" description="CCHC-type" evidence="3">
    <location>
        <begin position="213"/>
        <end position="226"/>
    </location>
</feature>
<evidence type="ECO:0000313" key="4">
    <source>
        <dbReference type="EMBL" id="SPD10769.1"/>
    </source>
</evidence>
<feature type="compositionally biased region" description="Polar residues" evidence="2">
    <location>
        <begin position="296"/>
        <end position="308"/>
    </location>
</feature>
<sequence length="1239" mass="141537">MEDFDEDNQQILDIISKTKRISWADNRLELPTNQDSSSSLGFSLIGKILSHRHFNSNAVQEIVSKAWNSKRTIKVTPTGKNIFIFGFDLEADMQQAFNKRPWTIKGVHLVLKEWSPNLAWDEVDFNRSTFWIQVHGLPRSWKSKDNLKHIGKEVGIVKEIELNEENIHQWNWFVRVKIDVEVSRPIKPGIFLPRPGLKDLWIGLKYEKLPEICFKCGILGHESKLCDSQTSTLSNEHGFHFQAFGPWLRTDNDESPKGGPKQGASRGADTTGVGEWDRHRGNRDFVPPICQPVHANPTQTDHNPTQTNPTPLEGPILVPEQQFSLPNQTPPQAHLHLLIPTEPQKTALVELHHFTSRPKWKKMAKTTPLPISPVHNHNVLGSSKRKSEDSSYQEDTNAAPTPKQRRLNETVQELHTLVKLEVPQVVFFMETRLEGRSIEWLRIKLGMRGALTVDCVGYGGSLALLWGSDITVSVRSYSPRHIDAEIISTEGVHWRFTSFYGNPEHHRRMESWDLLRRLGVESSLPWLVCGDFNEIVDNGEKLGFRKRAQRLMNNFREALTNCGLSDLGFQGPKFTWTNLQSNKNVIFARLDRGVSTREWIRLFPSTRVRIIPFTPSDHHAMIVDCIHEAGQPIRRKHHFRFEAMWIKWEGCKEVVRKAWEMVNLVDRVVTEDMNRWLMRDFEALEVRQALFQMPPTKAPGLDGMSAIFFQTYWNIVGLDFTSAILDFLNIGLSALLQRGEADFLYRGVAVSRGGPRVTHLLFADDCMLFFRAMTNECQAVMNILDKYEAASGQKLNNDKTFIFFSTNTPTESREDIRNLMGASNTNSIEQYLGLPSFVGRSKTKAFEDLSTKVWKKIQGWKEKLLSQAGRETLIKADSSSPPLFDWTNFKAKYFSRGSFMDARILTHSSFIWRSITQAREVIVKGSRWCVGDGAAINIWQDKWIPSQNGHKVISPPNTLQAESIKQIPLVEVNKPNRLIWAQSPNECFSVQSAYHMLVEESRKGAQGASSFSAQRWSSFWNKLWSIQVPQKIRLFMWKTCTNILPICIKLFDRKIISNFSCLVCGEEAETINHMFIDCPVALEVWSKYPLYMTLLQSGMCFVDWVEVILSNLSSPDIEIFFTLAWFIWKHRNEVWSGSHPGGINQIALKASKYALEYLEAVSDPPLFQEAHESKWSPPSSPQFFKVNVASVIFKDKREVGIGAVVRNSLGEVLAATREKVKCEGDMLWTSAISVTQIST</sequence>
<keyword evidence="1" id="KW-0862">Zinc</keyword>
<keyword evidence="1" id="KW-0863">Zinc-finger</keyword>
<dbReference type="PANTHER" id="PTHR31286:SF167">
    <property type="entry name" value="OS09G0268800 PROTEIN"/>
    <property type="match status" value="1"/>
</dbReference>
<dbReference type="PANTHER" id="PTHR31286">
    <property type="entry name" value="GLYCINE-RICH CELL WALL STRUCTURAL PROTEIN 1.8-LIKE"/>
    <property type="match status" value="1"/>
</dbReference>
<dbReference type="Pfam" id="PF03372">
    <property type="entry name" value="Exo_endo_phos"/>
    <property type="match status" value="1"/>
</dbReference>
<evidence type="ECO:0000256" key="1">
    <source>
        <dbReference type="PROSITE-ProRule" id="PRU00047"/>
    </source>
</evidence>
<protein>
    <recommendedName>
        <fullName evidence="3">CCHC-type domain-containing protein</fullName>
    </recommendedName>
</protein>
<dbReference type="InterPro" id="IPR001878">
    <property type="entry name" value="Znf_CCHC"/>
</dbReference>